<dbReference type="Gene3D" id="3.40.50.1360">
    <property type="match status" value="1"/>
</dbReference>
<dbReference type="PANTHER" id="PTHR30363">
    <property type="entry name" value="HTH-TYPE TRANSCRIPTIONAL REGULATOR SRLR-RELATED"/>
    <property type="match status" value="1"/>
</dbReference>
<dbReference type="GO" id="GO:0003700">
    <property type="term" value="F:DNA-binding transcription factor activity"/>
    <property type="evidence" value="ECO:0007669"/>
    <property type="project" value="InterPro"/>
</dbReference>
<dbReference type="InterPro" id="IPR050313">
    <property type="entry name" value="Carb_Metab_HTH_regulators"/>
</dbReference>
<dbReference type="SUPFAM" id="SSF46785">
    <property type="entry name" value="Winged helix' DNA-binding domain"/>
    <property type="match status" value="1"/>
</dbReference>
<reference evidence="9 10" key="1">
    <citation type="submission" date="2019-04" db="EMBL/GenBank/DDBJ databases">
        <title>Genomic characterization of Staphylococcus petrasii strains.</title>
        <authorList>
            <person name="Vrbovska V."/>
            <person name="Kovarovic V."/>
            <person name="Maslanova I."/>
            <person name="Indrakova A."/>
            <person name="Petras P."/>
            <person name="Sedo O."/>
            <person name="Svec P."/>
            <person name="Fisarova L."/>
            <person name="Sedlacek I."/>
            <person name="Doskar J."/>
            <person name="Pantucek R."/>
        </authorList>
    </citation>
    <scope>NUCLEOTIDE SEQUENCE [LARGE SCALE GENOMIC DNA]</scope>
    <source>
        <strain evidence="9 10">CCM 8529</strain>
    </source>
</reference>
<protein>
    <recommendedName>
        <fullName evidence="1">Lactose phosphotransferase system repressor</fullName>
    </recommendedName>
</protein>
<dbReference type="EMBL" id="SRPJ01000002">
    <property type="protein sequence ID" value="TGN27688.1"/>
    <property type="molecule type" value="Genomic_DNA"/>
</dbReference>
<dbReference type="PROSITE" id="PS51000">
    <property type="entry name" value="HTH_DEOR_2"/>
    <property type="match status" value="1"/>
</dbReference>
<name>A0A4Z1BBJ7_9STAP</name>
<dbReference type="InterPro" id="IPR014036">
    <property type="entry name" value="DeoR-like_C"/>
</dbReference>
<dbReference type="RefSeq" id="WP_126565791.1">
    <property type="nucleotide sequence ID" value="NZ_BMCY01000002.1"/>
</dbReference>
<evidence type="ECO:0000256" key="4">
    <source>
        <dbReference type="ARBA" id="ARBA00023015"/>
    </source>
</evidence>
<sequence>MNKYDRLDEITKLVNQKGTVRTNEIVEELNVSDMTVRRDLAELEEKGLLTKIHGGARSNSVFQFKEKSHQEKHTQNKEEKRVVAQKAAKLIEEGDTIFLGPGTTIEFLAEVMEHQSLTVITNCFPVFKILFKKRSIDFKVYLLGGEMRELTESFVGEMTNTLLKTKRFSKMFFSCNGIKEADVLTSTIDEAYTQQIALERSVEKYLLIDSSKIGKEDFTQLCKLEDLTAVVLDTDDEESVSKLQLHTEVIY</sequence>
<keyword evidence="3" id="KW-0423">Lactose metabolism</keyword>
<dbReference type="SMART" id="SM00420">
    <property type="entry name" value="HTH_DEOR"/>
    <property type="match status" value="1"/>
</dbReference>
<comment type="caution">
    <text evidence="9">The sequence shown here is derived from an EMBL/GenBank/DDBJ whole genome shotgun (WGS) entry which is preliminary data.</text>
</comment>
<dbReference type="SMART" id="SM01134">
    <property type="entry name" value="DeoRC"/>
    <property type="match status" value="1"/>
</dbReference>
<evidence type="ECO:0000313" key="10">
    <source>
        <dbReference type="Proteomes" id="UP000297459"/>
    </source>
</evidence>
<organism evidence="9 10">
    <name type="scientific">Staphylococcus pragensis</name>
    <dbReference type="NCBI Taxonomy" id="1611836"/>
    <lineage>
        <taxon>Bacteria</taxon>
        <taxon>Bacillati</taxon>
        <taxon>Bacillota</taxon>
        <taxon>Bacilli</taxon>
        <taxon>Bacillales</taxon>
        <taxon>Staphylococcaceae</taxon>
        <taxon>Staphylococcus</taxon>
    </lineage>
</organism>
<evidence type="ECO:0000256" key="5">
    <source>
        <dbReference type="ARBA" id="ARBA00023125"/>
    </source>
</evidence>
<evidence type="ECO:0000256" key="7">
    <source>
        <dbReference type="ARBA" id="ARBA00024937"/>
    </source>
</evidence>
<keyword evidence="4" id="KW-0805">Transcription regulation</keyword>
<evidence type="ECO:0000256" key="2">
    <source>
        <dbReference type="ARBA" id="ARBA00022491"/>
    </source>
</evidence>
<dbReference type="GO" id="GO:0005988">
    <property type="term" value="P:lactose metabolic process"/>
    <property type="evidence" value="ECO:0007669"/>
    <property type="project" value="UniProtKB-KW"/>
</dbReference>
<dbReference type="GO" id="GO:0003677">
    <property type="term" value="F:DNA binding"/>
    <property type="evidence" value="ECO:0007669"/>
    <property type="project" value="UniProtKB-KW"/>
</dbReference>
<dbReference type="Pfam" id="PF08220">
    <property type="entry name" value="HTH_DeoR"/>
    <property type="match status" value="1"/>
</dbReference>
<dbReference type="PROSITE" id="PS00894">
    <property type="entry name" value="HTH_DEOR_1"/>
    <property type="match status" value="1"/>
</dbReference>
<dbReference type="Pfam" id="PF00455">
    <property type="entry name" value="DeoRC"/>
    <property type="match status" value="1"/>
</dbReference>
<keyword evidence="5" id="KW-0238">DNA-binding</keyword>
<evidence type="ECO:0000313" key="9">
    <source>
        <dbReference type="EMBL" id="TGN27688.1"/>
    </source>
</evidence>
<dbReference type="Gene3D" id="1.10.10.10">
    <property type="entry name" value="Winged helix-like DNA-binding domain superfamily/Winged helix DNA-binding domain"/>
    <property type="match status" value="1"/>
</dbReference>
<keyword evidence="6" id="KW-0804">Transcription</keyword>
<proteinExistence type="predicted"/>
<dbReference type="SUPFAM" id="SSF100950">
    <property type="entry name" value="NagB/RpiA/CoA transferase-like"/>
    <property type="match status" value="1"/>
</dbReference>
<keyword evidence="10" id="KW-1185">Reference proteome</keyword>
<comment type="function">
    <text evidence="7">Repressor of the lactose catabolism operon. Galactose-6-phosphate is the inducer.</text>
</comment>
<dbReference type="InterPro" id="IPR037171">
    <property type="entry name" value="NagB/RpiA_transferase-like"/>
</dbReference>
<feature type="domain" description="HTH deoR-type" evidence="8">
    <location>
        <begin position="3"/>
        <end position="58"/>
    </location>
</feature>
<accession>A0A4Z1BBJ7</accession>
<dbReference type="PRINTS" id="PR00037">
    <property type="entry name" value="HTHLACR"/>
</dbReference>
<dbReference type="InterPro" id="IPR018356">
    <property type="entry name" value="Tscrpt_reg_HTH_DeoR_CS"/>
</dbReference>
<evidence type="ECO:0000256" key="1">
    <source>
        <dbReference type="ARBA" id="ARBA00021390"/>
    </source>
</evidence>
<evidence type="ECO:0000256" key="6">
    <source>
        <dbReference type="ARBA" id="ARBA00023163"/>
    </source>
</evidence>
<dbReference type="Proteomes" id="UP000297459">
    <property type="component" value="Unassembled WGS sequence"/>
</dbReference>
<evidence type="ECO:0000256" key="3">
    <source>
        <dbReference type="ARBA" id="ARBA00022736"/>
    </source>
</evidence>
<evidence type="ECO:0000259" key="8">
    <source>
        <dbReference type="PROSITE" id="PS51000"/>
    </source>
</evidence>
<dbReference type="AlphaFoldDB" id="A0A4Z1BBJ7"/>
<dbReference type="InterPro" id="IPR001034">
    <property type="entry name" value="DeoR_HTH"/>
</dbReference>
<dbReference type="InterPro" id="IPR036388">
    <property type="entry name" value="WH-like_DNA-bd_sf"/>
</dbReference>
<dbReference type="InterPro" id="IPR036390">
    <property type="entry name" value="WH_DNA-bd_sf"/>
</dbReference>
<gene>
    <name evidence="9" type="ORF">E2558_07510</name>
</gene>
<keyword evidence="2" id="KW-0678">Repressor</keyword>
<dbReference type="PANTHER" id="PTHR30363:SF4">
    <property type="entry name" value="GLYCEROL-3-PHOSPHATE REGULON REPRESSOR"/>
    <property type="match status" value="1"/>
</dbReference>